<dbReference type="Pfam" id="PF12937">
    <property type="entry name" value="F-box-like"/>
    <property type="match status" value="1"/>
</dbReference>
<proteinExistence type="predicted"/>
<dbReference type="Gene3D" id="1.20.1280.50">
    <property type="match status" value="1"/>
</dbReference>
<dbReference type="InterPro" id="IPR006597">
    <property type="entry name" value="Sel1-like"/>
</dbReference>
<organism evidence="2 3">
    <name type="scientific">Artemisia annua</name>
    <name type="common">Sweet wormwood</name>
    <dbReference type="NCBI Taxonomy" id="35608"/>
    <lineage>
        <taxon>Eukaryota</taxon>
        <taxon>Viridiplantae</taxon>
        <taxon>Streptophyta</taxon>
        <taxon>Embryophyta</taxon>
        <taxon>Tracheophyta</taxon>
        <taxon>Spermatophyta</taxon>
        <taxon>Magnoliopsida</taxon>
        <taxon>eudicotyledons</taxon>
        <taxon>Gunneridae</taxon>
        <taxon>Pentapetalae</taxon>
        <taxon>asterids</taxon>
        <taxon>campanulids</taxon>
        <taxon>Asterales</taxon>
        <taxon>Asteraceae</taxon>
        <taxon>Asteroideae</taxon>
        <taxon>Anthemideae</taxon>
        <taxon>Artemisiinae</taxon>
        <taxon>Artemisia</taxon>
    </lineage>
</organism>
<dbReference type="STRING" id="35608.A0A2U1NUA7"/>
<dbReference type="SMART" id="SM00671">
    <property type="entry name" value="SEL1"/>
    <property type="match status" value="5"/>
</dbReference>
<dbReference type="PANTHER" id="PTHR45088:SF1">
    <property type="entry name" value="OS04G0476000 PROTEIN"/>
    <property type="match status" value="1"/>
</dbReference>
<dbReference type="Pfam" id="PF08238">
    <property type="entry name" value="Sel1"/>
    <property type="match status" value="6"/>
</dbReference>
<dbReference type="Proteomes" id="UP000245207">
    <property type="component" value="Unassembled WGS sequence"/>
</dbReference>
<sequence>MKNEGKFHHLSKTLKTLVLENPKTDTKHDFSTLPHDILNKIGSHFKLRDVQRACLVCKSWRNGLWPLWEEKTLLRIRGGKCRWFPNDFTDVLYKKASLYMLALVDAGLVFWEIHKNNKDGDHTVVPAEPPNMKEAVKWLYQASEAGYVRQQYQLALCLQRAIGTNQNLKEAASWYLRAAESGNFHAMYEVAICYSSGRGITQDRKESKKWLKLAADHGHRKAQFGHGCNLLSIVCSEILSVILVSEPPNMKEAVKWLYQASEAGYVRQQYQLALCLQRAIGTNQNLKEAASWYLRAAESGNFHAMYEVAICYSSGRGITQDRQESKKWMKLAADHGHRKAQFGHGCNLLSEGQRLMGAMYLDMAERGGVKAATDVKNAMVPLSSRESARILARSWHPTRSSRRPVHPLANCF</sequence>
<evidence type="ECO:0000313" key="2">
    <source>
        <dbReference type="EMBL" id="PWA77058.1"/>
    </source>
</evidence>
<dbReference type="SUPFAM" id="SSF81901">
    <property type="entry name" value="HCP-like"/>
    <property type="match status" value="2"/>
</dbReference>
<comment type="caution">
    <text evidence="2">The sequence shown here is derived from an EMBL/GenBank/DDBJ whole genome shotgun (WGS) entry which is preliminary data.</text>
</comment>
<dbReference type="InterPro" id="IPR011990">
    <property type="entry name" value="TPR-like_helical_dom_sf"/>
</dbReference>
<dbReference type="SMART" id="SM00256">
    <property type="entry name" value="FBOX"/>
    <property type="match status" value="1"/>
</dbReference>
<accession>A0A2U1NUA7</accession>
<dbReference type="SUPFAM" id="SSF81383">
    <property type="entry name" value="F-box domain"/>
    <property type="match status" value="1"/>
</dbReference>
<protein>
    <submittedName>
        <fullName evidence="2">F-box family protein</fullName>
    </submittedName>
</protein>
<dbReference type="PANTHER" id="PTHR45088">
    <property type="entry name" value="OSJNBA0022H21.17 PROTEIN"/>
    <property type="match status" value="1"/>
</dbReference>
<evidence type="ECO:0000313" key="3">
    <source>
        <dbReference type="Proteomes" id="UP000245207"/>
    </source>
</evidence>
<dbReference type="AlphaFoldDB" id="A0A2U1NUA7"/>
<feature type="domain" description="F-box" evidence="1">
    <location>
        <begin position="33"/>
        <end position="71"/>
    </location>
</feature>
<dbReference type="InterPro" id="IPR036047">
    <property type="entry name" value="F-box-like_dom_sf"/>
</dbReference>
<dbReference type="EMBL" id="PKPP01002183">
    <property type="protein sequence ID" value="PWA77058.1"/>
    <property type="molecule type" value="Genomic_DNA"/>
</dbReference>
<name>A0A2U1NUA7_ARTAN</name>
<reference evidence="2 3" key="1">
    <citation type="journal article" date="2018" name="Mol. Plant">
        <title>The genome of Artemisia annua provides insight into the evolution of Asteraceae family and artemisinin biosynthesis.</title>
        <authorList>
            <person name="Shen Q."/>
            <person name="Zhang L."/>
            <person name="Liao Z."/>
            <person name="Wang S."/>
            <person name="Yan T."/>
            <person name="Shi P."/>
            <person name="Liu M."/>
            <person name="Fu X."/>
            <person name="Pan Q."/>
            <person name="Wang Y."/>
            <person name="Lv Z."/>
            <person name="Lu X."/>
            <person name="Zhang F."/>
            <person name="Jiang W."/>
            <person name="Ma Y."/>
            <person name="Chen M."/>
            <person name="Hao X."/>
            <person name="Li L."/>
            <person name="Tang Y."/>
            <person name="Lv G."/>
            <person name="Zhou Y."/>
            <person name="Sun X."/>
            <person name="Brodelius P.E."/>
            <person name="Rose J.K.C."/>
            <person name="Tang K."/>
        </authorList>
    </citation>
    <scope>NUCLEOTIDE SEQUENCE [LARGE SCALE GENOMIC DNA]</scope>
    <source>
        <strain evidence="3">cv. Huhao1</strain>
        <tissue evidence="2">Leaf</tissue>
    </source>
</reference>
<evidence type="ECO:0000259" key="1">
    <source>
        <dbReference type="SMART" id="SM00256"/>
    </source>
</evidence>
<gene>
    <name evidence="2" type="ORF">CTI12_AA228650</name>
</gene>
<keyword evidence="3" id="KW-1185">Reference proteome</keyword>
<dbReference type="OrthoDB" id="272077at2759"/>
<dbReference type="InterPro" id="IPR053301">
    <property type="entry name" value="F-box_motif"/>
</dbReference>
<dbReference type="InterPro" id="IPR001810">
    <property type="entry name" value="F-box_dom"/>
</dbReference>
<dbReference type="Gene3D" id="1.25.40.10">
    <property type="entry name" value="Tetratricopeptide repeat domain"/>
    <property type="match status" value="2"/>
</dbReference>